<dbReference type="KEGG" id="ptrr:6339600"/>
<dbReference type="PANTHER" id="PTHR12277:SF81">
    <property type="entry name" value="PROTEIN ABHD13"/>
    <property type="match status" value="1"/>
</dbReference>
<dbReference type="HOGENOM" id="CLU_029375_3_0_1"/>
<name>B2VUQ6_PYRTR</name>
<feature type="transmembrane region" description="Helical" evidence="1">
    <location>
        <begin position="170"/>
        <end position="190"/>
    </location>
</feature>
<dbReference type="STRING" id="426418.B2VUQ6"/>
<dbReference type="GO" id="GO:0016787">
    <property type="term" value="F:hydrolase activity"/>
    <property type="evidence" value="ECO:0007669"/>
    <property type="project" value="UniProtKB-KW"/>
</dbReference>
<organism evidence="3 4">
    <name type="scientific">Pyrenophora tritici-repentis (strain Pt-1C-BFP)</name>
    <name type="common">Wheat tan spot fungus</name>
    <name type="synonym">Drechslera tritici-repentis</name>
    <dbReference type="NCBI Taxonomy" id="426418"/>
    <lineage>
        <taxon>Eukaryota</taxon>
        <taxon>Fungi</taxon>
        <taxon>Dikarya</taxon>
        <taxon>Ascomycota</taxon>
        <taxon>Pezizomycotina</taxon>
        <taxon>Dothideomycetes</taxon>
        <taxon>Pleosporomycetidae</taxon>
        <taxon>Pleosporales</taxon>
        <taxon>Pleosporineae</taxon>
        <taxon>Pleosporaceae</taxon>
        <taxon>Pyrenophora</taxon>
    </lineage>
</organism>
<feature type="transmembrane region" description="Helical" evidence="1">
    <location>
        <begin position="196"/>
        <end position="220"/>
    </location>
</feature>
<keyword evidence="3" id="KW-0378">Hydrolase</keyword>
<dbReference type="SUPFAM" id="SSF53474">
    <property type="entry name" value="alpha/beta-Hydrolases"/>
    <property type="match status" value="1"/>
</dbReference>
<evidence type="ECO:0000313" key="4">
    <source>
        <dbReference type="Proteomes" id="UP000001471"/>
    </source>
</evidence>
<reference evidence="4" key="1">
    <citation type="journal article" date="2013" name="G3 (Bethesda)">
        <title>Comparative genomics of a plant-pathogenic fungus, Pyrenophora tritici-repentis, reveals transduplication and the impact of repeat elements on pathogenicity and population divergence.</title>
        <authorList>
            <person name="Manning V.A."/>
            <person name="Pandelova I."/>
            <person name="Dhillon B."/>
            <person name="Wilhelm L.J."/>
            <person name="Goodwin S.B."/>
            <person name="Berlin A.M."/>
            <person name="Figueroa M."/>
            <person name="Freitag M."/>
            <person name="Hane J.K."/>
            <person name="Henrissat B."/>
            <person name="Holman W.H."/>
            <person name="Kodira C.D."/>
            <person name="Martin J."/>
            <person name="Oliver R.P."/>
            <person name="Robbertse B."/>
            <person name="Schackwitz W."/>
            <person name="Schwartz D.C."/>
            <person name="Spatafora J.W."/>
            <person name="Turgeon B.G."/>
            <person name="Yandava C."/>
            <person name="Young S."/>
            <person name="Zhou S."/>
            <person name="Zeng Q."/>
            <person name="Grigoriev I.V."/>
            <person name="Ma L.-J."/>
            <person name="Ciuffetti L.M."/>
        </authorList>
    </citation>
    <scope>NUCLEOTIDE SEQUENCE [LARGE SCALE GENOMIC DNA]</scope>
    <source>
        <strain evidence="4">Pt-1C-BFP</strain>
    </source>
</reference>
<dbReference type="AlphaFoldDB" id="B2VUQ6"/>
<keyword evidence="1" id="KW-1133">Transmembrane helix</keyword>
<evidence type="ECO:0000313" key="3">
    <source>
        <dbReference type="EMBL" id="EDU41598.1"/>
    </source>
</evidence>
<dbReference type="Pfam" id="PF12146">
    <property type="entry name" value="Hydrolase_4"/>
    <property type="match status" value="1"/>
</dbReference>
<dbReference type="InterPro" id="IPR022742">
    <property type="entry name" value="Hydrolase_4"/>
</dbReference>
<evidence type="ECO:0000259" key="2">
    <source>
        <dbReference type="Pfam" id="PF12146"/>
    </source>
</evidence>
<evidence type="ECO:0000256" key="1">
    <source>
        <dbReference type="SAM" id="Phobius"/>
    </source>
</evidence>
<dbReference type="Gene3D" id="3.40.50.1820">
    <property type="entry name" value="alpha/beta hydrolase"/>
    <property type="match status" value="1"/>
</dbReference>
<accession>B2VUQ6</accession>
<dbReference type="eggNOG" id="KOG1552">
    <property type="taxonomic scope" value="Eukaryota"/>
</dbReference>
<feature type="domain" description="Serine aminopeptidase S33" evidence="2">
    <location>
        <begin position="310"/>
        <end position="433"/>
    </location>
</feature>
<dbReference type="Proteomes" id="UP000001471">
    <property type="component" value="Unassembled WGS sequence"/>
</dbReference>
<dbReference type="GeneID" id="6339600"/>
<dbReference type="OrthoDB" id="446723at2759"/>
<gene>
    <name evidence="3" type="ORF">PTRG_02160</name>
</gene>
<proteinExistence type="predicted"/>
<dbReference type="InterPro" id="IPR029058">
    <property type="entry name" value="AB_hydrolase_fold"/>
</dbReference>
<dbReference type="EMBL" id="DS231615">
    <property type="protein sequence ID" value="EDU41598.1"/>
    <property type="molecule type" value="Genomic_DNA"/>
</dbReference>
<protein>
    <submittedName>
        <fullName evidence="3">Abhydrolase domain containing 12</fullName>
    </submittedName>
</protein>
<keyword evidence="1" id="KW-0812">Transmembrane</keyword>
<dbReference type="PANTHER" id="PTHR12277">
    <property type="entry name" value="ALPHA/BETA HYDROLASE DOMAIN-CONTAINING PROTEIN"/>
    <property type="match status" value="1"/>
</dbReference>
<dbReference type="InParanoid" id="B2VUQ6"/>
<sequence length="589" mass="65752">MAPLKQAETLSDANLRRHLLLITLPCKEILCKARHKVRSPNLLVVLPNFKEVLNLITIMAFLKQAKPLSDANPRRHLLPPPLLHNETLSNAMHLLKYLNNDMLSNASHLVKSLRFQPPNSVQAKLGPLQTRLVIVQRTTLAAITNLMSLLVVSKPPHSIDFKRLQLRTNFAIATPLPAFAVNVLFNMFPALEILRFLIGTIAGLAGAYIAFVLLLTIPAVQDHVIFLHRVTRTWGLDVNVPEQWGFLRNQVTPFQLKTLDGETLHAWHVLPLETYRKHQVQLREEPTGLCSGMQKRTSFRLLKEDPTAQLVLYLHGAAGTLASGLRPESYRALSAAANNIHVIAVDYRGFGQSTGWPSEFGVLTDALALFNFATETAGISPDRIVVFAQSMGTAVAISLIHHLAMQSSPTFFAGVVLVAPFADVESLTRTYKVARTVPLLSPLGVFPPMMTLLNKFIVTKFPSKERLAALIRHFESCKIDFRKQKYDITLIHAMDDADIPYSHSNVLFWHAVNAILSPTTTKTFEELEEIKEKEKTPLGAGGWTMEWKGKAGIIREQILQHGLHDRIMSYPVVSLAVSEALHGRPTFRE</sequence>
<keyword evidence="1" id="KW-0472">Membrane</keyword>